<keyword evidence="3" id="KW-1185">Reference proteome</keyword>
<gene>
    <name evidence="2" type="ORF">C9F07_15045</name>
</gene>
<feature type="non-terminal residue" evidence="2">
    <location>
        <position position="121"/>
    </location>
</feature>
<protein>
    <submittedName>
        <fullName evidence="2">Mechanosensitive ion channel protein MscS</fullName>
    </submittedName>
</protein>
<accession>A0A4Z0M0U8</accession>
<feature type="transmembrane region" description="Helical" evidence="1">
    <location>
        <begin position="95"/>
        <end position="114"/>
    </location>
</feature>
<comment type="caution">
    <text evidence="2">The sequence shown here is derived from an EMBL/GenBank/DDBJ whole genome shotgun (WGS) entry which is preliminary data.</text>
</comment>
<evidence type="ECO:0000313" key="3">
    <source>
        <dbReference type="Proteomes" id="UP000298196"/>
    </source>
</evidence>
<sequence>MEYLARLNIVAMLMSTTFWINLAVVFFVTLITYWFINWLLNVVYKALQRPDKKDDAHGRLRPIVFEMLKKTSKMLIFFAAFLFSLRFVALPDRLFSTLSHAWFLVVAIQMAIWLDQGVQSW</sequence>
<proteinExistence type="predicted"/>
<keyword evidence="1" id="KW-1133">Transmembrane helix</keyword>
<reference evidence="2 3" key="1">
    <citation type="submission" date="2018-03" db="EMBL/GenBank/DDBJ databases">
        <title>Non-Typhoidal Salmonella genome sequencing and assembly.</title>
        <authorList>
            <person name="Matchawe C."/>
        </authorList>
    </citation>
    <scope>NUCLEOTIDE SEQUENCE [LARGE SCALE GENOMIC DNA]</scope>
    <source>
        <strain evidence="2 3">22sa</strain>
    </source>
</reference>
<dbReference type="Gene3D" id="1.10.287.1260">
    <property type="match status" value="1"/>
</dbReference>
<keyword evidence="1" id="KW-0812">Transmembrane</keyword>
<dbReference type="AlphaFoldDB" id="A0A4Z0M0U8"/>
<evidence type="ECO:0000313" key="2">
    <source>
        <dbReference type="EMBL" id="TGD73232.1"/>
    </source>
</evidence>
<feature type="transmembrane region" description="Helical" evidence="1">
    <location>
        <begin position="71"/>
        <end position="89"/>
    </location>
</feature>
<name>A0A4Z0M0U8_SALET</name>
<dbReference type="EMBL" id="PYKI01001572">
    <property type="protein sequence ID" value="TGD73232.1"/>
    <property type="molecule type" value="Genomic_DNA"/>
</dbReference>
<dbReference type="Proteomes" id="UP000298196">
    <property type="component" value="Unassembled WGS sequence"/>
</dbReference>
<organism evidence="2 3">
    <name type="scientific">Salmonella enterica subsp. enterica serovar Poona</name>
    <dbReference type="NCBI Taxonomy" id="436295"/>
    <lineage>
        <taxon>Bacteria</taxon>
        <taxon>Pseudomonadati</taxon>
        <taxon>Pseudomonadota</taxon>
        <taxon>Gammaproteobacteria</taxon>
        <taxon>Enterobacterales</taxon>
        <taxon>Enterobacteriaceae</taxon>
        <taxon>Salmonella</taxon>
    </lineage>
</organism>
<evidence type="ECO:0000256" key="1">
    <source>
        <dbReference type="SAM" id="Phobius"/>
    </source>
</evidence>
<keyword evidence="1" id="KW-0472">Membrane</keyword>
<feature type="transmembrane region" description="Helical" evidence="1">
    <location>
        <begin position="20"/>
        <end position="44"/>
    </location>
</feature>